<evidence type="ECO:0000256" key="2">
    <source>
        <dbReference type="ARBA" id="ARBA00023125"/>
    </source>
</evidence>
<dbReference type="InterPro" id="IPR003512">
    <property type="entry name" value="Phage_M13_G5P_DNA-bd"/>
</dbReference>
<dbReference type="GO" id="GO:0003697">
    <property type="term" value="F:single-stranded DNA binding"/>
    <property type="evidence" value="ECO:0007669"/>
    <property type="project" value="InterPro"/>
</dbReference>
<comment type="caution">
    <text evidence="4">The sequence shown here is derived from an EMBL/GenBank/DDBJ whole genome shotgun (WGS) entry which is preliminary data.</text>
</comment>
<evidence type="ECO:0000313" key="4">
    <source>
        <dbReference type="EMBL" id="TAA37561.1"/>
    </source>
</evidence>
<dbReference type="Pfam" id="PF02303">
    <property type="entry name" value="Phage_DNA_bind"/>
    <property type="match status" value="1"/>
</dbReference>
<dbReference type="Gene3D" id="2.40.50.140">
    <property type="entry name" value="Nucleic acid-binding proteins"/>
    <property type="match status" value="1"/>
</dbReference>
<keyword evidence="2 4" id="KW-0238">DNA-binding</keyword>
<dbReference type="SUPFAM" id="SSF50249">
    <property type="entry name" value="Nucleic acid-binding proteins"/>
    <property type="match status" value="1"/>
</dbReference>
<dbReference type="EMBL" id="SHMF01000001">
    <property type="protein sequence ID" value="TAA37561.1"/>
    <property type="molecule type" value="Genomic_DNA"/>
</dbReference>
<name>A0A4V2HFG9_9GAMM</name>
<organism evidence="4 5">
    <name type="scientific">Pseudoxanthomonas winnipegensis</name>
    <dbReference type="NCBI Taxonomy" id="2480810"/>
    <lineage>
        <taxon>Bacteria</taxon>
        <taxon>Pseudomonadati</taxon>
        <taxon>Pseudomonadota</taxon>
        <taxon>Gammaproteobacteria</taxon>
        <taxon>Lysobacterales</taxon>
        <taxon>Lysobacteraceae</taxon>
        <taxon>Pseudoxanthomonas</taxon>
    </lineage>
</organism>
<evidence type="ECO:0000313" key="5">
    <source>
        <dbReference type="Proteomes" id="UP000292087"/>
    </source>
</evidence>
<evidence type="ECO:0000256" key="3">
    <source>
        <dbReference type="ARBA" id="ARBA00030596"/>
    </source>
</evidence>
<dbReference type="RefSeq" id="WP_130522533.1">
    <property type="nucleotide sequence ID" value="NZ_SHMF01000001.1"/>
</dbReference>
<accession>A0A4V2HFG9</accession>
<keyword evidence="1" id="KW-0235">DNA replication</keyword>
<dbReference type="GO" id="GO:0006260">
    <property type="term" value="P:DNA replication"/>
    <property type="evidence" value="ECO:0007669"/>
    <property type="project" value="UniProtKB-KW"/>
</dbReference>
<reference evidence="4 5" key="1">
    <citation type="submission" date="2019-02" db="EMBL/GenBank/DDBJ databases">
        <title>WGS of Pseudoxanthomonas species novum from clinical isolates.</title>
        <authorList>
            <person name="Bernier A.-M."/>
            <person name="Bernard K."/>
            <person name="Vachon A."/>
        </authorList>
    </citation>
    <scope>NUCLEOTIDE SEQUENCE [LARGE SCALE GENOMIC DNA]</scope>
    <source>
        <strain evidence="4 5">NML140781</strain>
    </source>
</reference>
<sequence>MNAKVTILSSHVEEREGSFDNDRGESIAYTTRKQKAKLETGGFAYPIDIRLDKGQRAWPVGEYTMDLAEMLQVRNNAISLSKFAVLTPLAKA</sequence>
<dbReference type="Proteomes" id="UP000292087">
    <property type="component" value="Unassembled WGS sequence"/>
</dbReference>
<dbReference type="AlphaFoldDB" id="A0A4V2HFG9"/>
<gene>
    <name evidence="4" type="ORF">EA656_02520</name>
</gene>
<protein>
    <recommendedName>
        <fullName evidence="3">Single-stranded DNA-binding protein</fullName>
    </recommendedName>
</protein>
<proteinExistence type="predicted"/>
<evidence type="ECO:0000256" key="1">
    <source>
        <dbReference type="ARBA" id="ARBA00022705"/>
    </source>
</evidence>
<dbReference type="InterPro" id="IPR012340">
    <property type="entry name" value="NA-bd_OB-fold"/>
</dbReference>